<dbReference type="GO" id="GO:0005737">
    <property type="term" value="C:cytoplasm"/>
    <property type="evidence" value="ECO:0007669"/>
    <property type="project" value="TreeGrafter"/>
</dbReference>
<comment type="cofactor">
    <cofactor evidence="1">
        <name>Zn(2+)</name>
        <dbReference type="ChEBI" id="CHEBI:29105"/>
    </cofactor>
</comment>
<reference evidence="14" key="1">
    <citation type="journal article" date="2020" name="mSystems">
        <title>Genome- and Community-Level Interaction Insights into Carbon Utilization and Element Cycling Functions of Hydrothermarchaeota in Hydrothermal Sediment.</title>
        <authorList>
            <person name="Zhou Z."/>
            <person name="Liu Y."/>
            <person name="Xu W."/>
            <person name="Pan J."/>
            <person name="Luo Z.H."/>
            <person name="Li M."/>
        </authorList>
    </citation>
    <scope>NUCLEOTIDE SEQUENCE [LARGE SCALE GENOMIC DNA]</scope>
    <source>
        <strain evidence="14">HyVt-233</strain>
    </source>
</reference>
<dbReference type="FunFam" id="3.90.580.10:FF:000001">
    <property type="entry name" value="DNA primase"/>
    <property type="match status" value="1"/>
</dbReference>
<dbReference type="Gene3D" id="3.90.580.10">
    <property type="entry name" value="Zinc finger, CHC2-type domain"/>
    <property type="match status" value="1"/>
</dbReference>
<protein>
    <submittedName>
        <fullName evidence="14">DNA primase</fullName>
    </submittedName>
</protein>
<evidence type="ECO:0000256" key="5">
    <source>
        <dbReference type="ARBA" id="ARBA00022695"/>
    </source>
</evidence>
<keyword evidence="12" id="KW-0804">Transcription</keyword>
<dbReference type="Pfam" id="PF01807">
    <property type="entry name" value="Zn_ribbon_DnaG"/>
    <property type="match status" value="1"/>
</dbReference>
<evidence type="ECO:0000256" key="7">
    <source>
        <dbReference type="ARBA" id="ARBA00022723"/>
    </source>
</evidence>
<keyword evidence="5" id="KW-0548">Nucleotidyltransferase</keyword>
<dbReference type="AlphaFoldDB" id="A0A7C0Y3N3"/>
<dbReference type="Proteomes" id="UP000886289">
    <property type="component" value="Unassembled WGS sequence"/>
</dbReference>
<organism evidence="14">
    <name type="scientific">Desulfofervidus auxilii</name>
    <dbReference type="NCBI Taxonomy" id="1621989"/>
    <lineage>
        <taxon>Bacteria</taxon>
        <taxon>Pseudomonadati</taxon>
        <taxon>Thermodesulfobacteriota</taxon>
        <taxon>Candidatus Desulfofervidia</taxon>
        <taxon>Candidatus Desulfofervidales</taxon>
        <taxon>Candidatus Desulfofervidaceae</taxon>
        <taxon>Candidatus Desulfofervidus</taxon>
    </lineage>
</organism>
<keyword evidence="2" id="KW-0240">DNA-directed RNA polymerase</keyword>
<evidence type="ECO:0000256" key="12">
    <source>
        <dbReference type="ARBA" id="ARBA00023163"/>
    </source>
</evidence>
<keyword evidence="9" id="KW-0862">Zinc</keyword>
<evidence type="ECO:0000256" key="4">
    <source>
        <dbReference type="ARBA" id="ARBA00022679"/>
    </source>
</evidence>
<evidence type="ECO:0000259" key="13">
    <source>
        <dbReference type="SMART" id="SM00400"/>
    </source>
</evidence>
<dbReference type="PANTHER" id="PTHR30313:SF2">
    <property type="entry name" value="DNA PRIMASE"/>
    <property type="match status" value="1"/>
</dbReference>
<dbReference type="EMBL" id="DRBS01000076">
    <property type="protein sequence ID" value="HDD43618.1"/>
    <property type="molecule type" value="Genomic_DNA"/>
</dbReference>
<dbReference type="GO" id="GO:0006269">
    <property type="term" value="P:DNA replication, synthesis of primer"/>
    <property type="evidence" value="ECO:0007669"/>
    <property type="project" value="UniProtKB-KW"/>
</dbReference>
<keyword evidence="4" id="KW-0808">Transferase</keyword>
<dbReference type="SMART" id="SM00400">
    <property type="entry name" value="ZnF_CHCC"/>
    <property type="match status" value="1"/>
</dbReference>
<accession>A0A7C0Y3N3</accession>
<dbReference type="InterPro" id="IPR002694">
    <property type="entry name" value="Znf_CHC2"/>
</dbReference>
<keyword evidence="11" id="KW-0238">DNA-binding</keyword>
<evidence type="ECO:0000256" key="2">
    <source>
        <dbReference type="ARBA" id="ARBA00022478"/>
    </source>
</evidence>
<evidence type="ECO:0000256" key="8">
    <source>
        <dbReference type="ARBA" id="ARBA00022771"/>
    </source>
</evidence>
<dbReference type="InterPro" id="IPR050219">
    <property type="entry name" value="DnaG_primase"/>
</dbReference>
<comment type="caution">
    <text evidence="14">The sequence shown here is derived from an EMBL/GenBank/DDBJ whole genome shotgun (WGS) entry which is preliminary data.</text>
</comment>
<name>A0A7C0Y3N3_DESA2</name>
<proteinExistence type="predicted"/>
<dbReference type="GO" id="GO:0000428">
    <property type="term" value="C:DNA-directed RNA polymerase complex"/>
    <property type="evidence" value="ECO:0007669"/>
    <property type="project" value="UniProtKB-KW"/>
</dbReference>
<feature type="domain" description="Zinc finger CHC2-type" evidence="13">
    <location>
        <begin position="35"/>
        <end position="80"/>
    </location>
</feature>
<keyword evidence="7" id="KW-0479">Metal-binding</keyword>
<feature type="non-terminal residue" evidence="14">
    <location>
        <position position="80"/>
    </location>
</feature>
<evidence type="ECO:0000256" key="11">
    <source>
        <dbReference type="ARBA" id="ARBA00023125"/>
    </source>
</evidence>
<evidence type="ECO:0000256" key="1">
    <source>
        <dbReference type="ARBA" id="ARBA00001947"/>
    </source>
</evidence>
<dbReference type="PANTHER" id="PTHR30313">
    <property type="entry name" value="DNA PRIMASE"/>
    <property type="match status" value="1"/>
</dbReference>
<keyword evidence="8" id="KW-0863">Zinc-finger</keyword>
<evidence type="ECO:0000313" key="14">
    <source>
        <dbReference type="EMBL" id="HDD43618.1"/>
    </source>
</evidence>
<dbReference type="GO" id="GO:0003899">
    <property type="term" value="F:DNA-directed RNA polymerase activity"/>
    <property type="evidence" value="ECO:0007669"/>
    <property type="project" value="InterPro"/>
</dbReference>
<dbReference type="GO" id="GO:0003677">
    <property type="term" value="F:DNA binding"/>
    <property type="evidence" value="ECO:0007669"/>
    <property type="project" value="UniProtKB-KW"/>
</dbReference>
<gene>
    <name evidence="14" type="ORF">ENG63_01975</name>
</gene>
<evidence type="ECO:0000256" key="10">
    <source>
        <dbReference type="ARBA" id="ARBA00022842"/>
    </source>
</evidence>
<sequence>MIRIPPEIIEEVKNTANIVEVIGEYVPLKRVGKNYVALCPFHDEDKPSFTVSEDKQIFHCFGCGIGGNVFTFLMRYKQCS</sequence>
<keyword evidence="3" id="KW-0639">Primosome</keyword>
<keyword evidence="10" id="KW-0460">Magnesium</keyword>
<evidence type="ECO:0000256" key="6">
    <source>
        <dbReference type="ARBA" id="ARBA00022705"/>
    </source>
</evidence>
<evidence type="ECO:0000256" key="9">
    <source>
        <dbReference type="ARBA" id="ARBA00022833"/>
    </source>
</evidence>
<dbReference type="GO" id="GO:1990077">
    <property type="term" value="C:primosome complex"/>
    <property type="evidence" value="ECO:0007669"/>
    <property type="project" value="UniProtKB-KW"/>
</dbReference>
<dbReference type="SUPFAM" id="SSF57783">
    <property type="entry name" value="Zinc beta-ribbon"/>
    <property type="match status" value="1"/>
</dbReference>
<dbReference type="GO" id="GO:0008270">
    <property type="term" value="F:zinc ion binding"/>
    <property type="evidence" value="ECO:0007669"/>
    <property type="project" value="UniProtKB-KW"/>
</dbReference>
<dbReference type="InterPro" id="IPR036977">
    <property type="entry name" value="DNA_primase_Znf_CHC2"/>
</dbReference>
<keyword evidence="6" id="KW-0235">DNA replication</keyword>
<evidence type="ECO:0000256" key="3">
    <source>
        <dbReference type="ARBA" id="ARBA00022515"/>
    </source>
</evidence>